<organism evidence="1">
    <name type="scientific">uncultured Caudovirales phage</name>
    <dbReference type="NCBI Taxonomy" id="2100421"/>
    <lineage>
        <taxon>Viruses</taxon>
        <taxon>Duplodnaviria</taxon>
        <taxon>Heunggongvirae</taxon>
        <taxon>Uroviricota</taxon>
        <taxon>Caudoviricetes</taxon>
        <taxon>Peduoviridae</taxon>
        <taxon>Maltschvirus</taxon>
        <taxon>Maltschvirus maltsch</taxon>
    </lineage>
</organism>
<proteinExistence type="predicted"/>
<accession>A0A6J7WJJ9</accession>
<protein>
    <recommendedName>
        <fullName evidence="2">Nucleotide-diphospho-sugar transferase</fullName>
    </recommendedName>
</protein>
<sequence>MQNLNVSAKSRGIVAFAVNTDTTDYVGIANRTLKLASKTLGLPYTLITDVPGTENTRYDIDSKQFVSWHNASRYMAYEFSPYDETIVIDADYLIFDDTLNQMFTLDFDWRIMKQARGLTQEFPKTMGVTSLPYVWATVFAFRKTARAQTYFELIKRIQNNYGYYRALYNIEQRNYRNDYAFAIADIILNGYAYDPQGIPGPMLNVDQPIRSITSKDNTFIIRDESRAYVVPRTNLHVMSKAYLLSEQFKEFVDVEST</sequence>
<name>A0A6J7WJJ9_9CAUD</name>
<reference evidence="1" key="1">
    <citation type="submission" date="2020-05" db="EMBL/GenBank/DDBJ databases">
        <authorList>
            <person name="Chiriac C."/>
            <person name="Salcher M."/>
            <person name="Ghai R."/>
            <person name="Kavagutti S V."/>
        </authorList>
    </citation>
    <scope>NUCLEOTIDE SEQUENCE</scope>
</reference>
<evidence type="ECO:0000313" key="1">
    <source>
        <dbReference type="EMBL" id="CAB5214305.1"/>
    </source>
</evidence>
<dbReference type="EMBL" id="LR798243">
    <property type="protein sequence ID" value="CAB5214305.1"/>
    <property type="molecule type" value="Genomic_DNA"/>
</dbReference>
<gene>
    <name evidence="1" type="ORF">UFOVP190_48</name>
</gene>
<dbReference type="InterPro" id="IPR029044">
    <property type="entry name" value="Nucleotide-diphossugar_trans"/>
</dbReference>
<dbReference type="SUPFAM" id="SSF53448">
    <property type="entry name" value="Nucleotide-diphospho-sugar transferases"/>
    <property type="match status" value="1"/>
</dbReference>
<evidence type="ECO:0008006" key="2">
    <source>
        <dbReference type="Google" id="ProtNLM"/>
    </source>
</evidence>